<feature type="binding site" evidence="5">
    <location>
        <begin position="116"/>
        <end position="117"/>
    </location>
    <ligand>
        <name>acetyl-CoA</name>
        <dbReference type="ChEBI" id="CHEBI:57288"/>
    </ligand>
</feature>
<keyword evidence="8" id="KW-1185">Reference proteome</keyword>
<organism evidence="7 8">
    <name type="scientific">Gordonia lacunae</name>
    <dbReference type="NCBI Taxonomy" id="417102"/>
    <lineage>
        <taxon>Bacteria</taxon>
        <taxon>Bacillati</taxon>
        <taxon>Actinomycetota</taxon>
        <taxon>Actinomycetes</taxon>
        <taxon>Mycobacteriales</taxon>
        <taxon>Gordoniaceae</taxon>
        <taxon>Gordonia</taxon>
    </lineage>
</organism>
<dbReference type="GO" id="GO:0030649">
    <property type="term" value="P:aminoglycoside antibiotic catabolic process"/>
    <property type="evidence" value="ECO:0007669"/>
    <property type="project" value="TreeGrafter"/>
</dbReference>
<gene>
    <name evidence="7" type="ORF">CA982_07845</name>
</gene>
<dbReference type="SUPFAM" id="SSF55718">
    <property type="entry name" value="SCP-like"/>
    <property type="match status" value="1"/>
</dbReference>
<evidence type="ECO:0000256" key="2">
    <source>
        <dbReference type="ARBA" id="ARBA00022488"/>
    </source>
</evidence>
<evidence type="ECO:0000256" key="5">
    <source>
        <dbReference type="HAMAP-Rule" id="MF_01812"/>
    </source>
</evidence>
<feature type="domain" description="N-acetyltransferase" evidence="6">
    <location>
        <begin position="3"/>
        <end position="149"/>
    </location>
</feature>
<evidence type="ECO:0000256" key="4">
    <source>
        <dbReference type="ARBA" id="ARBA00023315"/>
    </source>
</evidence>
<dbReference type="InterPro" id="IPR036527">
    <property type="entry name" value="SCP2_sterol-bd_dom_sf"/>
</dbReference>
<dbReference type="STRING" id="417102.CA982_07845"/>
<dbReference type="RefSeq" id="WP_086534910.1">
    <property type="nucleotide sequence ID" value="NZ_NGFO01000007.1"/>
</dbReference>
<feature type="active site" description="Proton acceptor; via carboxylate" evidence="5">
    <location>
        <position position="399"/>
    </location>
</feature>
<dbReference type="PANTHER" id="PTHR37817:SF1">
    <property type="entry name" value="N-ACETYLTRANSFERASE EIS"/>
    <property type="match status" value="1"/>
</dbReference>
<dbReference type="EMBL" id="NGFO01000007">
    <property type="protein sequence ID" value="OUC79495.1"/>
    <property type="molecule type" value="Genomic_DNA"/>
</dbReference>
<keyword evidence="4 5" id="KW-0012">Acyltransferase</keyword>
<dbReference type="Gene3D" id="3.40.630.30">
    <property type="match status" value="2"/>
</dbReference>
<dbReference type="Pfam" id="PF13527">
    <property type="entry name" value="Acetyltransf_9"/>
    <property type="match status" value="1"/>
</dbReference>
<proteinExistence type="inferred from homology"/>
<dbReference type="GO" id="GO:0034069">
    <property type="term" value="F:aminoglycoside N-acetyltransferase activity"/>
    <property type="evidence" value="ECO:0007669"/>
    <property type="project" value="TreeGrafter"/>
</dbReference>
<accession>A0A243QDV2</accession>
<protein>
    <submittedName>
        <fullName evidence="7">GNAT family N-acetyltransferase</fullName>
    </submittedName>
</protein>
<dbReference type="Proteomes" id="UP000194632">
    <property type="component" value="Unassembled WGS sequence"/>
</dbReference>
<dbReference type="AlphaFoldDB" id="A0A243QDV2"/>
<evidence type="ECO:0000256" key="3">
    <source>
        <dbReference type="ARBA" id="ARBA00022679"/>
    </source>
</evidence>
<evidence type="ECO:0000259" key="6">
    <source>
        <dbReference type="PROSITE" id="PS51186"/>
    </source>
</evidence>
<dbReference type="HAMAP" id="MF_01812">
    <property type="entry name" value="Eis"/>
    <property type="match status" value="1"/>
</dbReference>
<comment type="caution">
    <text evidence="7">The sequence shown here is derived from an EMBL/GenBank/DDBJ whole genome shotgun (WGS) entry which is preliminary data.</text>
</comment>
<name>A0A243QDV2_9ACTN</name>
<dbReference type="InterPro" id="IPR025559">
    <property type="entry name" value="Eis_dom"/>
</dbReference>
<feature type="binding site" evidence="5">
    <location>
        <begin position="80"/>
        <end position="82"/>
    </location>
    <ligand>
        <name>acetyl-CoA</name>
        <dbReference type="ChEBI" id="CHEBI:57288"/>
    </ligand>
</feature>
<dbReference type="InterPro" id="IPR041380">
    <property type="entry name" value="Acetyltransf_17"/>
</dbReference>
<dbReference type="Gene3D" id="3.30.1050.10">
    <property type="entry name" value="SCP2 sterol-binding domain"/>
    <property type="match status" value="1"/>
</dbReference>
<dbReference type="SUPFAM" id="SSF55729">
    <property type="entry name" value="Acyl-CoA N-acyltransferases (Nat)"/>
    <property type="match status" value="1"/>
</dbReference>
<keyword evidence="3 5" id="KW-0808">Transferase</keyword>
<dbReference type="PROSITE" id="PS51186">
    <property type="entry name" value="GNAT"/>
    <property type="match status" value="1"/>
</dbReference>
<dbReference type="InterPro" id="IPR016181">
    <property type="entry name" value="Acyl_CoA_acyltransferase"/>
</dbReference>
<dbReference type="Pfam" id="PF13530">
    <property type="entry name" value="SCP2_2"/>
    <property type="match status" value="1"/>
</dbReference>
<dbReference type="InterPro" id="IPR000182">
    <property type="entry name" value="GNAT_dom"/>
</dbReference>
<dbReference type="OrthoDB" id="8399956at2"/>
<evidence type="ECO:0000256" key="1">
    <source>
        <dbReference type="ARBA" id="ARBA00009213"/>
    </source>
</evidence>
<sequence>MTIEFRHLSDPDEVRSGFGTFLRAMVGLPTMDIDATTITQPGRFIGALESGVVIGGVDSYSGWLAVPGGARVPHAAVTHVGVLPTHRRQGVLSRLMAAQFDDAHNRGEIVATLRASEAVIYERFGYGIASSSRSARLDRRRTRLRSTVPAEGRVRLIDDAATNDQLVAVADRVNSPGTVGLPGAWWELQRIRRAGEPGPIHVVLHNTAGVDDGYVVYRAEDPEQWFGSRTRTVTVTEFVATNDAAHAGLWHHLLTLDLVDAVAITALALDDPIVVALDDPRALELGPEHDETWLRLIDVDAALDARTYRDEDPVTVAVSDPLLTRNSGVFHIGPKSVHRVETEPDVSVGVSALATTYLGGTRWRQLAAAGRVVEHRPGSIRRLDALFGTDRLPFSGVGF</sequence>
<dbReference type="InterPro" id="IPR051554">
    <property type="entry name" value="Acetyltransferase_Eis"/>
</dbReference>
<feature type="active site" description="Proton donor" evidence="5">
    <location>
        <position position="121"/>
    </location>
</feature>
<dbReference type="CDD" id="cd04301">
    <property type="entry name" value="NAT_SF"/>
    <property type="match status" value="1"/>
</dbReference>
<comment type="subunit">
    <text evidence="5">Homohexamer; trimer of dimers.</text>
</comment>
<dbReference type="Pfam" id="PF17668">
    <property type="entry name" value="Acetyltransf_17"/>
    <property type="match status" value="1"/>
</dbReference>
<keyword evidence="2" id="KW-1036">Host cytoplasmic vesicle</keyword>
<evidence type="ECO:0000313" key="8">
    <source>
        <dbReference type="Proteomes" id="UP000194632"/>
    </source>
</evidence>
<dbReference type="PANTHER" id="PTHR37817">
    <property type="entry name" value="N-ACETYLTRANSFERASE EIS"/>
    <property type="match status" value="1"/>
</dbReference>
<dbReference type="NCBIfam" id="NF002367">
    <property type="entry name" value="PRK01346.1-4"/>
    <property type="match status" value="1"/>
</dbReference>
<feature type="binding site" evidence="5">
    <location>
        <begin position="88"/>
        <end position="93"/>
    </location>
    <ligand>
        <name>acetyl-CoA</name>
        <dbReference type="ChEBI" id="CHEBI:57288"/>
    </ligand>
</feature>
<evidence type="ECO:0000313" key="7">
    <source>
        <dbReference type="EMBL" id="OUC79495.1"/>
    </source>
</evidence>
<dbReference type="InterPro" id="IPR022902">
    <property type="entry name" value="NAcTrfase_Eis"/>
</dbReference>
<reference evidence="7 8" key="1">
    <citation type="submission" date="2017-05" db="EMBL/GenBank/DDBJ databases">
        <title>Biotechnological potential of actinobacteria isolated from South African environments.</title>
        <authorList>
            <person name="Le Roes-Hill M."/>
            <person name="Prins A."/>
            <person name="Durrell K.A."/>
        </authorList>
    </citation>
    <scope>NUCLEOTIDE SEQUENCE [LARGE SCALE GENOMIC DNA]</scope>
    <source>
        <strain evidence="7">BS2</strain>
    </source>
</reference>
<comment type="similarity">
    <text evidence="1 5">Belongs to the acetyltransferase Eis family.</text>
</comment>